<dbReference type="EMBL" id="CP051682">
    <property type="protein sequence ID" value="QJD95583.1"/>
    <property type="molecule type" value="Genomic_DNA"/>
</dbReference>
<feature type="region of interest" description="Involved in Mg(2+) ion dislocation from EF-Tu" evidence="5">
    <location>
        <begin position="84"/>
        <end position="87"/>
    </location>
</feature>
<keyword evidence="5" id="KW-0963">Cytoplasm</keyword>
<dbReference type="HAMAP" id="MF_00050">
    <property type="entry name" value="EF_Ts"/>
    <property type="match status" value="1"/>
</dbReference>
<name>A0A7L5E441_9SPHI</name>
<dbReference type="Gene3D" id="1.10.8.10">
    <property type="entry name" value="DNA helicase RuvA subunit, C-terminal domain"/>
    <property type="match status" value="1"/>
</dbReference>
<dbReference type="Proteomes" id="UP000503278">
    <property type="component" value="Chromosome"/>
</dbReference>
<dbReference type="AlphaFoldDB" id="A0A7L5E441"/>
<feature type="domain" description="Translation elongation factor EFTs/EF1B dimerisation" evidence="8">
    <location>
        <begin position="75"/>
        <end position="282"/>
    </location>
</feature>
<dbReference type="InterPro" id="IPR018101">
    <property type="entry name" value="Transl_elong_Ts_CS"/>
</dbReference>
<dbReference type="CDD" id="cd14275">
    <property type="entry name" value="UBA_EF-Ts"/>
    <property type="match status" value="1"/>
</dbReference>
<comment type="function">
    <text evidence="5 6">Associates with the EF-Tu.GDP complex and induces the exchange of GDP to GTP. It remains bound to the aminoacyl-tRNA.EF-Tu.GTP complex up to the GTP hydrolysis stage on the ribosome.</text>
</comment>
<evidence type="ECO:0000256" key="5">
    <source>
        <dbReference type="HAMAP-Rule" id="MF_00050"/>
    </source>
</evidence>
<evidence type="ECO:0000259" key="8">
    <source>
        <dbReference type="Pfam" id="PF00889"/>
    </source>
</evidence>
<dbReference type="NCBIfam" id="TIGR00116">
    <property type="entry name" value="tsf"/>
    <property type="match status" value="1"/>
</dbReference>
<accession>A0A7L5E441</accession>
<dbReference type="PROSITE" id="PS01126">
    <property type="entry name" value="EF_TS_1"/>
    <property type="match status" value="1"/>
</dbReference>
<dbReference type="InterPro" id="IPR036402">
    <property type="entry name" value="EF-Ts_dimer_sf"/>
</dbReference>
<dbReference type="SUPFAM" id="SSF46934">
    <property type="entry name" value="UBA-like"/>
    <property type="match status" value="1"/>
</dbReference>
<evidence type="ECO:0000256" key="1">
    <source>
        <dbReference type="ARBA" id="ARBA00005532"/>
    </source>
</evidence>
<dbReference type="Gene3D" id="1.10.286.20">
    <property type="match status" value="1"/>
</dbReference>
<dbReference type="GO" id="GO:0005737">
    <property type="term" value="C:cytoplasm"/>
    <property type="evidence" value="ECO:0007669"/>
    <property type="project" value="UniProtKB-SubCell"/>
</dbReference>
<keyword evidence="3 5" id="KW-0251">Elongation factor</keyword>
<dbReference type="InterPro" id="IPR001816">
    <property type="entry name" value="Transl_elong_EFTs/EF1B"/>
</dbReference>
<dbReference type="FunFam" id="1.10.8.10:FF:000001">
    <property type="entry name" value="Elongation factor Ts"/>
    <property type="match status" value="1"/>
</dbReference>
<evidence type="ECO:0000313" key="10">
    <source>
        <dbReference type="Proteomes" id="UP000503278"/>
    </source>
</evidence>
<reference evidence="9 10" key="1">
    <citation type="submission" date="2020-04" db="EMBL/GenBank/DDBJ databases">
        <title>Genome sequencing of novel species.</title>
        <authorList>
            <person name="Heo J."/>
            <person name="Kim S.-J."/>
            <person name="Kim J.-S."/>
            <person name="Hong S.-B."/>
            <person name="Kwon S.-W."/>
        </authorList>
    </citation>
    <scope>NUCLEOTIDE SEQUENCE [LARGE SCALE GENOMIC DNA]</scope>
    <source>
        <strain evidence="9 10">F39-2</strain>
    </source>
</reference>
<proteinExistence type="inferred from homology"/>
<dbReference type="GO" id="GO:0003746">
    <property type="term" value="F:translation elongation factor activity"/>
    <property type="evidence" value="ECO:0007669"/>
    <property type="project" value="UniProtKB-UniRule"/>
</dbReference>
<evidence type="ECO:0000256" key="6">
    <source>
        <dbReference type="RuleBase" id="RU000642"/>
    </source>
</evidence>
<evidence type="ECO:0000256" key="3">
    <source>
        <dbReference type="ARBA" id="ARBA00022768"/>
    </source>
</evidence>
<evidence type="ECO:0000256" key="7">
    <source>
        <dbReference type="RuleBase" id="RU000643"/>
    </source>
</evidence>
<gene>
    <name evidence="5" type="primary">tsf</name>
    <name evidence="9" type="ORF">HH214_06695</name>
</gene>
<dbReference type="SUPFAM" id="SSF54713">
    <property type="entry name" value="Elongation factor Ts (EF-Ts), dimerisation domain"/>
    <property type="match status" value="2"/>
</dbReference>
<comment type="subcellular location">
    <subcellularLocation>
        <location evidence="5 7">Cytoplasm</location>
    </subcellularLocation>
</comment>
<dbReference type="Gene3D" id="3.30.479.20">
    <property type="entry name" value="Elongation factor Ts, dimerisation domain"/>
    <property type="match status" value="2"/>
</dbReference>
<evidence type="ECO:0000256" key="2">
    <source>
        <dbReference type="ARBA" id="ARBA00016956"/>
    </source>
</evidence>
<dbReference type="InterPro" id="IPR009060">
    <property type="entry name" value="UBA-like_sf"/>
</dbReference>
<keyword evidence="10" id="KW-1185">Reference proteome</keyword>
<dbReference type="Pfam" id="PF00889">
    <property type="entry name" value="EF_TS"/>
    <property type="match status" value="1"/>
</dbReference>
<dbReference type="InterPro" id="IPR014039">
    <property type="entry name" value="Transl_elong_EFTs/EF1B_dimer"/>
</dbReference>
<protein>
    <recommendedName>
        <fullName evidence="2 5">Elongation factor Ts</fullName>
        <shortName evidence="5">EF-Ts</shortName>
    </recommendedName>
</protein>
<dbReference type="PANTHER" id="PTHR11741:SF0">
    <property type="entry name" value="ELONGATION FACTOR TS, MITOCHONDRIAL"/>
    <property type="match status" value="1"/>
</dbReference>
<keyword evidence="4 5" id="KW-0648">Protein biosynthesis</keyword>
<evidence type="ECO:0000256" key="4">
    <source>
        <dbReference type="ARBA" id="ARBA00022917"/>
    </source>
</evidence>
<dbReference type="KEGG" id="mrob:HH214_06695"/>
<dbReference type="RefSeq" id="WP_169606591.1">
    <property type="nucleotide sequence ID" value="NZ_CP051682.1"/>
</dbReference>
<evidence type="ECO:0000313" key="9">
    <source>
        <dbReference type="EMBL" id="QJD95583.1"/>
    </source>
</evidence>
<organism evidence="9 10">
    <name type="scientific">Mucilaginibacter robiniae</name>
    <dbReference type="NCBI Taxonomy" id="2728022"/>
    <lineage>
        <taxon>Bacteria</taxon>
        <taxon>Pseudomonadati</taxon>
        <taxon>Bacteroidota</taxon>
        <taxon>Sphingobacteriia</taxon>
        <taxon>Sphingobacteriales</taxon>
        <taxon>Sphingobacteriaceae</taxon>
        <taxon>Mucilaginibacter</taxon>
    </lineage>
</organism>
<comment type="similarity">
    <text evidence="1 5 6">Belongs to the EF-Ts family.</text>
</comment>
<dbReference type="FunFam" id="1.10.286.20:FF:000001">
    <property type="entry name" value="Elongation factor Ts"/>
    <property type="match status" value="1"/>
</dbReference>
<dbReference type="PANTHER" id="PTHR11741">
    <property type="entry name" value="ELONGATION FACTOR TS"/>
    <property type="match status" value="1"/>
</dbReference>
<sequence>MSTVQISASDVNKLRQQTGAGMMDCKKALTETNGDFEAAIDYLRKKGAKVAASRQDRESNEGVVIARTSETADRGVIIELNCETDFVAKNAEFIAFANAIANTAVQNKPATIDDLYNLEIDTETNRVKLGEAITDMTGKIGEKIGVSKYEVLEAGKVVAYIHGNFRLGVLVGLSANPAGAEEAGKDVAMQIAAMNPVALDKDDVDATTIERELAIAREQIRAEGKPEAMVEKIAAGKLNKFYKDSTLLNQEFVKDPSKSIAQFLSGVDKGLTVTAFKRVALGA</sequence>
<dbReference type="PROSITE" id="PS01127">
    <property type="entry name" value="EF_TS_2"/>
    <property type="match status" value="1"/>
</dbReference>